<dbReference type="InterPro" id="IPR027417">
    <property type="entry name" value="P-loop_NTPase"/>
</dbReference>
<evidence type="ECO:0000256" key="9">
    <source>
        <dbReference type="HAMAP-Rule" id="MF_00027"/>
    </source>
</evidence>
<feature type="domain" description="CobQ/CobB/MinD/ParA nucleotide binding" evidence="10">
    <location>
        <begin position="9"/>
        <end position="181"/>
    </location>
</feature>
<keyword evidence="5 9" id="KW-0547">Nucleotide-binding</keyword>
<comment type="cofactor">
    <cofactor evidence="1 9">
        <name>Mg(2+)</name>
        <dbReference type="ChEBI" id="CHEBI:18420"/>
    </cofactor>
</comment>
<keyword evidence="8 9" id="KW-0315">Glutamine amidotransferase</keyword>
<reference evidence="12 13" key="1">
    <citation type="submission" date="2020-08" db="EMBL/GenBank/DDBJ databases">
        <title>Genomic Encyclopedia of Type Strains, Phase IV (KMG-IV): sequencing the most valuable type-strain genomes for metagenomic binning, comparative biology and taxonomic classification.</title>
        <authorList>
            <person name="Goeker M."/>
        </authorList>
    </citation>
    <scope>NUCLEOTIDE SEQUENCE [LARGE SCALE GENOMIC DNA]</scope>
    <source>
        <strain evidence="12 13">DSM 18233</strain>
    </source>
</reference>
<organism evidence="12 13">
    <name type="scientific">Silvimonas terrae</name>
    <dbReference type="NCBI Taxonomy" id="300266"/>
    <lineage>
        <taxon>Bacteria</taxon>
        <taxon>Pseudomonadati</taxon>
        <taxon>Pseudomonadota</taxon>
        <taxon>Betaproteobacteria</taxon>
        <taxon>Neisseriales</taxon>
        <taxon>Chitinibacteraceae</taxon>
        <taxon>Silvimonas</taxon>
    </lineage>
</organism>
<feature type="domain" description="CobB/CobQ-like glutamine amidotransferase" evidence="11">
    <location>
        <begin position="237"/>
        <end position="416"/>
    </location>
</feature>
<dbReference type="InterPro" id="IPR004484">
    <property type="entry name" value="CbiA/CobB_synth"/>
</dbReference>
<evidence type="ECO:0000313" key="12">
    <source>
        <dbReference type="EMBL" id="MBB5190972.1"/>
    </source>
</evidence>
<keyword evidence="3 9" id="KW-0169">Cobalamin biosynthesis</keyword>
<dbReference type="SUPFAM" id="SSF52540">
    <property type="entry name" value="P-loop containing nucleoside triphosphate hydrolases"/>
    <property type="match status" value="1"/>
</dbReference>
<evidence type="ECO:0000256" key="6">
    <source>
        <dbReference type="ARBA" id="ARBA00022840"/>
    </source>
</evidence>
<accession>A0A840RF92</accession>
<evidence type="ECO:0000259" key="11">
    <source>
        <dbReference type="Pfam" id="PF07685"/>
    </source>
</evidence>
<dbReference type="SUPFAM" id="SSF52317">
    <property type="entry name" value="Class I glutamine amidotransferase-like"/>
    <property type="match status" value="1"/>
</dbReference>
<dbReference type="Gene3D" id="3.40.50.880">
    <property type="match status" value="1"/>
</dbReference>
<dbReference type="EC" id="6.3.5.11" evidence="9"/>
<dbReference type="HAMAP" id="MF_00027">
    <property type="entry name" value="CobB_CbiA"/>
    <property type="match status" value="1"/>
</dbReference>
<dbReference type="NCBIfam" id="TIGR00379">
    <property type="entry name" value="cobB"/>
    <property type="match status" value="1"/>
</dbReference>
<evidence type="ECO:0000256" key="2">
    <source>
        <dbReference type="ARBA" id="ARBA00006205"/>
    </source>
</evidence>
<comment type="domain">
    <text evidence="9">Comprises of two domains. The C-terminal domain contains the binding site for glutamine and catalyzes the hydrolysis of this substrate to glutamate and ammonia. The N-terminal domain is anticipated to bind ATP and cobyrinate and catalyzes the ultimate synthesis of the diamide product. The ammonia produced via the glutaminase domain is probably translocated to the adjacent domain via a molecular tunnel, where it reacts with an activated intermediate.</text>
</comment>
<feature type="site" description="Increases nucleophilicity of active site Cys" evidence="9">
    <location>
        <position position="413"/>
    </location>
</feature>
<comment type="catalytic activity">
    <reaction evidence="9">
        <text>cob(II)yrinate + 2 L-glutamine + 2 ATP + 2 H2O = cob(II)yrinate a,c diamide + 2 L-glutamate + 2 ADP + 2 phosphate + 2 H(+)</text>
        <dbReference type="Rhea" id="RHEA:26289"/>
        <dbReference type="ChEBI" id="CHEBI:15377"/>
        <dbReference type="ChEBI" id="CHEBI:15378"/>
        <dbReference type="ChEBI" id="CHEBI:29985"/>
        <dbReference type="ChEBI" id="CHEBI:30616"/>
        <dbReference type="ChEBI" id="CHEBI:43474"/>
        <dbReference type="ChEBI" id="CHEBI:58359"/>
        <dbReference type="ChEBI" id="CHEBI:58537"/>
        <dbReference type="ChEBI" id="CHEBI:58894"/>
        <dbReference type="ChEBI" id="CHEBI:456216"/>
        <dbReference type="EC" id="6.3.5.11"/>
    </reaction>
</comment>
<dbReference type="UniPathway" id="UPA00148">
    <property type="reaction ID" value="UER00231"/>
</dbReference>
<dbReference type="InterPro" id="IPR002586">
    <property type="entry name" value="CobQ/CobB/MinD/ParA_Nub-bd_dom"/>
</dbReference>
<dbReference type="PROSITE" id="PS51274">
    <property type="entry name" value="GATASE_COBBQ"/>
    <property type="match status" value="1"/>
</dbReference>
<dbReference type="RefSeq" id="WP_184099478.1">
    <property type="nucleotide sequence ID" value="NZ_JACHHN010000003.1"/>
</dbReference>
<comment type="pathway">
    <text evidence="9">Cofactor biosynthesis; adenosylcobalamin biosynthesis; cob(II)yrinate a,c-diamide from sirohydrochlorin (anaerobic route): step 10/10.</text>
</comment>
<dbReference type="NCBIfam" id="NF002204">
    <property type="entry name" value="PRK01077.1"/>
    <property type="match status" value="1"/>
</dbReference>
<dbReference type="Pfam" id="PF01656">
    <property type="entry name" value="CbiA"/>
    <property type="match status" value="1"/>
</dbReference>
<evidence type="ECO:0000259" key="10">
    <source>
        <dbReference type="Pfam" id="PF01656"/>
    </source>
</evidence>
<dbReference type="GO" id="GO:0009236">
    <property type="term" value="P:cobalamin biosynthetic process"/>
    <property type="evidence" value="ECO:0007669"/>
    <property type="project" value="UniProtKB-UniRule"/>
</dbReference>
<dbReference type="Proteomes" id="UP000543030">
    <property type="component" value="Unassembled WGS sequence"/>
</dbReference>
<evidence type="ECO:0000313" key="13">
    <source>
        <dbReference type="Proteomes" id="UP000543030"/>
    </source>
</evidence>
<dbReference type="CDD" id="cd03130">
    <property type="entry name" value="GATase1_CobB"/>
    <property type="match status" value="1"/>
</dbReference>
<comment type="similarity">
    <text evidence="9">Belongs to the CobB/CbiA family.</text>
</comment>
<dbReference type="CDD" id="cd05388">
    <property type="entry name" value="CobB_N"/>
    <property type="match status" value="1"/>
</dbReference>
<evidence type="ECO:0000256" key="7">
    <source>
        <dbReference type="ARBA" id="ARBA00022842"/>
    </source>
</evidence>
<evidence type="ECO:0000256" key="3">
    <source>
        <dbReference type="ARBA" id="ARBA00022573"/>
    </source>
</evidence>
<comment type="caution">
    <text evidence="12">The sequence shown here is derived from an EMBL/GenBank/DDBJ whole genome shotgun (WGS) entry which is preliminary data.</text>
</comment>
<evidence type="ECO:0000256" key="8">
    <source>
        <dbReference type="ARBA" id="ARBA00022962"/>
    </source>
</evidence>
<keyword evidence="7 9" id="KW-0460">Magnesium</keyword>
<keyword evidence="4 9" id="KW-0436">Ligase</keyword>
<dbReference type="PANTHER" id="PTHR43873:SF1">
    <property type="entry name" value="COBYRINATE A,C-DIAMIDE SYNTHASE"/>
    <property type="match status" value="1"/>
</dbReference>
<proteinExistence type="inferred from homology"/>
<evidence type="ECO:0000256" key="1">
    <source>
        <dbReference type="ARBA" id="ARBA00001946"/>
    </source>
</evidence>
<evidence type="ECO:0000256" key="5">
    <source>
        <dbReference type="ARBA" id="ARBA00022741"/>
    </source>
</evidence>
<feature type="active site" description="Nucleophile" evidence="9">
    <location>
        <position position="320"/>
    </location>
</feature>
<dbReference type="InterPro" id="IPR011698">
    <property type="entry name" value="GATase_3"/>
</dbReference>
<name>A0A840RF92_9NEIS</name>
<dbReference type="AlphaFoldDB" id="A0A840RF92"/>
<comment type="function">
    <text evidence="9">Catalyzes the ATP-dependent amidation of the two carboxylate groups at positions a and c of cobyrinate, using either L-glutamine or ammonia as the nitrogen source.</text>
</comment>
<dbReference type="EMBL" id="JACHHN010000003">
    <property type="protein sequence ID" value="MBB5190972.1"/>
    <property type="molecule type" value="Genomic_DNA"/>
</dbReference>
<evidence type="ECO:0000256" key="4">
    <source>
        <dbReference type="ARBA" id="ARBA00022598"/>
    </source>
</evidence>
<gene>
    <name evidence="9" type="primary">cbiA</name>
    <name evidence="12" type="ORF">HNQ50_001695</name>
</gene>
<dbReference type="GO" id="GO:0005524">
    <property type="term" value="F:ATP binding"/>
    <property type="evidence" value="ECO:0007669"/>
    <property type="project" value="UniProtKB-UniRule"/>
</dbReference>
<keyword evidence="6 9" id="KW-0067">ATP-binding</keyword>
<dbReference type="Gene3D" id="3.40.50.300">
    <property type="entry name" value="P-loop containing nucleotide triphosphate hydrolases"/>
    <property type="match status" value="2"/>
</dbReference>
<dbReference type="PANTHER" id="PTHR43873">
    <property type="entry name" value="COBYRINATE A,C-DIAMIDE SYNTHASE"/>
    <property type="match status" value="1"/>
</dbReference>
<protein>
    <recommendedName>
        <fullName evidence="9">Cobyrinate a,c-diamide synthase</fullName>
        <ecNumber evidence="9">6.3.5.11</ecNumber>
    </recommendedName>
    <alternativeName>
        <fullName evidence="9">Cobyrinic acid a,c-diamide synthetase</fullName>
    </alternativeName>
</protein>
<sequence length="432" mass="45611">MPHCPALLISAPASGAGKTTITAGLARYHRRNGLRVRVFKTGPDFLDPKLLARASGAPVYNLDLGMVGADGCKALLAQAAKEADLILIEGVMGLFDGTPSSADLAQALGVPVLAVISGKSMAQTFAAVAFGLARFRPGLPFYGVLANHVASARHAELLQQALPADIPWLGHIATGVDMALPERHLGLQQPEDIADLDARLDLAADIIGTTALAQLPPSVAFAEVSTPAIPRLLAGQRIAIARDEAFSFIYPANLDLLEHLGAELVFFSPLADEPVPADCDAAYLPGGYPELHAPQLARNTRSSDSLRNHVEHGKPLVAECGGMLYLTESITQTDGRRTAQPGLLPGAAQMQKRFAALGMQALTTAQGTVRGHTFHYSTLTTPLIPMAQAQHADTGKSGEAWYQHGPITATYMHAYWPSCPAFAAALFLGKAF</sequence>
<comment type="miscellaneous">
    <text evidence="9">The a and c carboxylates of cobyrinate are activated for nucleophilic attack via formation of a phosphorylated intermediate by ATP. CbiA catalyzes first the amidation of the c-carboxylate, and then that of the a-carboxylate.</text>
</comment>
<dbReference type="InterPro" id="IPR029062">
    <property type="entry name" value="Class_I_gatase-like"/>
</dbReference>
<comment type="similarity">
    <text evidence="2">Belongs to the CobB/CobQ family. CobQ subfamily.</text>
</comment>
<keyword evidence="13" id="KW-1185">Reference proteome</keyword>
<dbReference type="GO" id="GO:0042242">
    <property type="term" value="F:cobyrinic acid a,c-diamide synthase activity"/>
    <property type="evidence" value="ECO:0007669"/>
    <property type="project" value="UniProtKB-UniRule"/>
</dbReference>
<dbReference type="Pfam" id="PF07685">
    <property type="entry name" value="GATase_3"/>
    <property type="match status" value="1"/>
</dbReference>